<dbReference type="PANTHER" id="PTHR15453:SF8">
    <property type="entry name" value="TUMOR SUPPRESSOR CANDIDATE 2"/>
    <property type="match status" value="1"/>
</dbReference>
<reference evidence="2" key="1">
    <citation type="submission" date="2023-07" db="EMBL/GenBank/DDBJ databases">
        <authorList>
            <consortium name="CYATHOMIX"/>
        </authorList>
    </citation>
    <scope>NUCLEOTIDE SEQUENCE</scope>
    <source>
        <strain evidence="2">N/A</strain>
    </source>
</reference>
<sequence length="124" mass="14100">MGQFLSSHGKKESKGTGSPSTVQGKQGPLARPHYDLISKYAELLSRRGYLPEIFLVHETLSSQFIDEDGDVAHEFYAEEKSANGELRRLQRVLNNLRPKGKEQYEIPRLSPDVPVVMWEVEQQC</sequence>
<dbReference type="Proteomes" id="UP001176961">
    <property type="component" value="Unassembled WGS sequence"/>
</dbReference>
<evidence type="ECO:0000256" key="1">
    <source>
        <dbReference type="SAM" id="MobiDB-lite"/>
    </source>
</evidence>
<gene>
    <name evidence="2" type="ORF">CYNAS_LOCUS14398</name>
</gene>
<comment type="caution">
    <text evidence="2">The sequence shown here is derived from an EMBL/GenBank/DDBJ whole genome shotgun (WGS) entry which is preliminary data.</text>
</comment>
<dbReference type="GO" id="GO:0051881">
    <property type="term" value="P:regulation of mitochondrial membrane potential"/>
    <property type="evidence" value="ECO:0007669"/>
    <property type="project" value="TreeGrafter"/>
</dbReference>
<feature type="region of interest" description="Disordered" evidence="1">
    <location>
        <begin position="1"/>
        <end position="29"/>
    </location>
</feature>
<dbReference type="AlphaFoldDB" id="A0AA36H277"/>
<feature type="compositionally biased region" description="Polar residues" evidence="1">
    <location>
        <begin position="15"/>
        <end position="24"/>
    </location>
</feature>
<dbReference type="PANTHER" id="PTHR15453">
    <property type="entry name" value="TUMOR SUPPRESSOR CANDIDATE 2"/>
    <property type="match status" value="1"/>
</dbReference>
<evidence type="ECO:0000313" key="2">
    <source>
        <dbReference type="EMBL" id="CAJ0602415.1"/>
    </source>
</evidence>
<proteinExistence type="predicted"/>
<dbReference type="GO" id="GO:0005739">
    <property type="term" value="C:mitochondrion"/>
    <property type="evidence" value="ECO:0007669"/>
    <property type="project" value="TreeGrafter"/>
</dbReference>
<evidence type="ECO:0000313" key="3">
    <source>
        <dbReference type="Proteomes" id="UP001176961"/>
    </source>
</evidence>
<protein>
    <submittedName>
        <fullName evidence="2">Uncharacterized protein</fullName>
    </submittedName>
</protein>
<name>A0AA36H277_CYLNA</name>
<accession>A0AA36H277</accession>
<dbReference type="Pfam" id="PF15000">
    <property type="entry name" value="TUSC2"/>
    <property type="match status" value="1"/>
</dbReference>
<dbReference type="InterPro" id="IPR029393">
    <property type="entry name" value="FUS1"/>
</dbReference>
<organism evidence="2 3">
    <name type="scientific">Cylicocyclus nassatus</name>
    <name type="common">Nematode worm</name>
    <dbReference type="NCBI Taxonomy" id="53992"/>
    <lineage>
        <taxon>Eukaryota</taxon>
        <taxon>Metazoa</taxon>
        <taxon>Ecdysozoa</taxon>
        <taxon>Nematoda</taxon>
        <taxon>Chromadorea</taxon>
        <taxon>Rhabditida</taxon>
        <taxon>Rhabditina</taxon>
        <taxon>Rhabditomorpha</taxon>
        <taxon>Strongyloidea</taxon>
        <taxon>Strongylidae</taxon>
        <taxon>Cylicocyclus</taxon>
    </lineage>
</organism>
<dbReference type="EMBL" id="CATQJL010000305">
    <property type="protein sequence ID" value="CAJ0602415.1"/>
    <property type="molecule type" value="Genomic_DNA"/>
</dbReference>
<keyword evidence="3" id="KW-1185">Reference proteome</keyword>